<evidence type="ECO:0000259" key="4">
    <source>
        <dbReference type="Pfam" id="PF13505"/>
    </source>
</evidence>
<evidence type="ECO:0000256" key="1">
    <source>
        <dbReference type="ARBA" id="ARBA00004442"/>
    </source>
</evidence>
<evidence type="ECO:0000256" key="2">
    <source>
        <dbReference type="ARBA" id="ARBA00022729"/>
    </source>
</evidence>
<dbReference type="RefSeq" id="WP_394475679.1">
    <property type="nucleotide sequence ID" value="NZ_JBIGHV010000001.1"/>
</dbReference>
<feature type="signal peptide" evidence="3">
    <location>
        <begin position="1"/>
        <end position="19"/>
    </location>
</feature>
<name>A0ABW7EWL9_9BURK</name>
<evidence type="ECO:0000256" key="3">
    <source>
        <dbReference type="SAM" id="SignalP"/>
    </source>
</evidence>
<dbReference type="Proteomes" id="UP001606210">
    <property type="component" value="Unassembled WGS sequence"/>
</dbReference>
<dbReference type="InterPro" id="IPR011250">
    <property type="entry name" value="OMP/PagP_B-barrel"/>
</dbReference>
<protein>
    <submittedName>
        <fullName evidence="5">Outer membrane beta-barrel protein</fullName>
    </submittedName>
</protein>
<keyword evidence="2 3" id="KW-0732">Signal</keyword>
<sequence>MKKHAIILAAVLAATAAHADQQAHGYIGTAGGATHINLDCTGATSCDASDTGAKLFGGYNFGNGFSLEASYMAFGKFKGADGTMSLTIKPTAIALGAGFALPLSTDWGMNFRLGVARVKTQASATVGAASGSQSESKAKVYAGLGVAYAISNTVKLELGVDTTEAQFAGEKGTLRLVSLAASFAF</sequence>
<organism evidence="5 6">
    <name type="scientific">Pelomonas parva</name>
    <dbReference type="NCBI Taxonomy" id="3299032"/>
    <lineage>
        <taxon>Bacteria</taxon>
        <taxon>Pseudomonadati</taxon>
        <taxon>Pseudomonadota</taxon>
        <taxon>Betaproteobacteria</taxon>
        <taxon>Burkholderiales</taxon>
        <taxon>Sphaerotilaceae</taxon>
        <taxon>Roseateles</taxon>
    </lineage>
</organism>
<accession>A0ABW7EWL9</accession>
<dbReference type="InterPro" id="IPR027385">
    <property type="entry name" value="Beta-barrel_OMP"/>
</dbReference>
<reference evidence="5 6" key="1">
    <citation type="submission" date="2024-08" db="EMBL/GenBank/DDBJ databases">
        <authorList>
            <person name="Lu H."/>
        </authorList>
    </citation>
    <scope>NUCLEOTIDE SEQUENCE [LARGE SCALE GENOMIC DNA]</scope>
    <source>
        <strain evidence="5 6">LYH14W</strain>
    </source>
</reference>
<comment type="subcellular location">
    <subcellularLocation>
        <location evidence="1">Cell outer membrane</location>
    </subcellularLocation>
</comment>
<evidence type="ECO:0000313" key="6">
    <source>
        <dbReference type="Proteomes" id="UP001606210"/>
    </source>
</evidence>
<gene>
    <name evidence="5" type="ORF">ACG00Y_02425</name>
</gene>
<dbReference type="Pfam" id="PF13505">
    <property type="entry name" value="OMP_b-brl"/>
    <property type="match status" value="1"/>
</dbReference>
<comment type="caution">
    <text evidence="5">The sequence shown here is derived from an EMBL/GenBank/DDBJ whole genome shotgun (WGS) entry which is preliminary data.</text>
</comment>
<keyword evidence="6" id="KW-1185">Reference proteome</keyword>
<proteinExistence type="predicted"/>
<dbReference type="EMBL" id="JBIGHV010000001">
    <property type="protein sequence ID" value="MFG6428749.1"/>
    <property type="molecule type" value="Genomic_DNA"/>
</dbReference>
<evidence type="ECO:0000313" key="5">
    <source>
        <dbReference type="EMBL" id="MFG6428749.1"/>
    </source>
</evidence>
<dbReference type="Gene3D" id="2.40.160.20">
    <property type="match status" value="1"/>
</dbReference>
<feature type="chain" id="PRO_5047424202" evidence="3">
    <location>
        <begin position="20"/>
        <end position="185"/>
    </location>
</feature>
<feature type="domain" description="Outer membrane protein beta-barrel" evidence="4">
    <location>
        <begin position="7"/>
        <end position="171"/>
    </location>
</feature>
<dbReference type="SUPFAM" id="SSF56925">
    <property type="entry name" value="OMPA-like"/>
    <property type="match status" value="1"/>
</dbReference>